<dbReference type="OrthoDB" id="5288829at2"/>
<evidence type="ECO:0000259" key="5">
    <source>
        <dbReference type="Pfam" id="PF22780"/>
    </source>
</evidence>
<dbReference type="Pfam" id="PF03486">
    <property type="entry name" value="HI0933_like"/>
    <property type="match status" value="1"/>
</dbReference>
<dbReference type="NCBIfam" id="TIGR03862">
    <property type="entry name" value="flavo_PP4765"/>
    <property type="match status" value="1"/>
</dbReference>
<dbReference type="Gene3D" id="3.50.50.60">
    <property type="entry name" value="FAD/NAD(P)-binding domain"/>
    <property type="match status" value="1"/>
</dbReference>
<dbReference type="InterPro" id="IPR057661">
    <property type="entry name" value="RsdA/BaiN/AoA(So)_Rossmann"/>
</dbReference>
<reference evidence="6 7" key="1">
    <citation type="submission" date="2019-06" db="EMBL/GenBank/DDBJ databases">
        <title>A novel species of marine bacteria.</title>
        <authorList>
            <person name="Wang Y."/>
        </authorList>
    </citation>
    <scope>NUCLEOTIDE SEQUENCE [LARGE SCALE GENOMIC DNA]</scope>
    <source>
        <strain evidence="6 7">MA1-10</strain>
    </source>
</reference>
<dbReference type="InterPro" id="IPR004792">
    <property type="entry name" value="BaiN-like"/>
</dbReference>
<evidence type="ECO:0000256" key="3">
    <source>
        <dbReference type="ARBA" id="ARBA00022827"/>
    </source>
</evidence>
<evidence type="ECO:0000256" key="2">
    <source>
        <dbReference type="ARBA" id="ARBA00022630"/>
    </source>
</evidence>
<name>A0A545SLZ0_9RHOB</name>
<keyword evidence="3" id="KW-0274">FAD</keyword>
<dbReference type="PANTHER" id="PTHR42887:SF1">
    <property type="entry name" value="BLR3961 PROTEIN"/>
    <property type="match status" value="1"/>
</dbReference>
<accession>A0A545SLZ0</accession>
<comment type="cofactor">
    <cofactor evidence="1">
        <name>FAD</name>
        <dbReference type="ChEBI" id="CHEBI:57692"/>
    </cofactor>
</comment>
<dbReference type="PRINTS" id="PR00368">
    <property type="entry name" value="FADPNR"/>
</dbReference>
<feature type="domain" description="RsdA/BaiN/AoA(So)-like insert" evidence="5">
    <location>
        <begin position="189"/>
        <end position="331"/>
    </location>
</feature>
<comment type="caution">
    <text evidence="6">The sequence shown here is derived from an EMBL/GenBank/DDBJ whole genome shotgun (WGS) entry which is preliminary data.</text>
</comment>
<dbReference type="RefSeq" id="WP_142854749.1">
    <property type="nucleotide sequence ID" value="NZ_FXWW01000009.1"/>
</dbReference>
<dbReference type="Proteomes" id="UP000315816">
    <property type="component" value="Unassembled WGS sequence"/>
</dbReference>
<organism evidence="6 7">
    <name type="scientific">Aliiroseovarius halocynthiae</name>
    <dbReference type="NCBI Taxonomy" id="985055"/>
    <lineage>
        <taxon>Bacteria</taxon>
        <taxon>Pseudomonadati</taxon>
        <taxon>Pseudomonadota</taxon>
        <taxon>Alphaproteobacteria</taxon>
        <taxon>Rhodobacterales</taxon>
        <taxon>Paracoccaceae</taxon>
        <taxon>Aliiroseovarius</taxon>
    </lineage>
</organism>
<gene>
    <name evidence="6" type="ORF">FIL88_15300</name>
</gene>
<evidence type="ECO:0000313" key="6">
    <source>
        <dbReference type="EMBL" id="TQV65856.1"/>
    </source>
</evidence>
<feature type="domain" description="RsdA/BaiN/AoA(So)-like Rossmann fold-like" evidence="4">
    <location>
        <begin position="4"/>
        <end position="383"/>
    </location>
</feature>
<keyword evidence="7" id="KW-1185">Reference proteome</keyword>
<dbReference type="InterPro" id="IPR055178">
    <property type="entry name" value="RsdA/BaiN/AoA(So)-like_dom"/>
</dbReference>
<dbReference type="AlphaFoldDB" id="A0A545SLZ0"/>
<protein>
    <submittedName>
        <fullName evidence="6">TIGR03862 family flavoprotein</fullName>
    </submittedName>
</protein>
<dbReference type="Pfam" id="PF22780">
    <property type="entry name" value="HI0933_like_1st"/>
    <property type="match status" value="1"/>
</dbReference>
<dbReference type="PANTHER" id="PTHR42887">
    <property type="entry name" value="OS12G0638800 PROTEIN"/>
    <property type="match status" value="1"/>
</dbReference>
<evidence type="ECO:0000259" key="4">
    <source>
        <dbReference type="Pfam" id="PF03486"/>
    </source>
</evidence>
<dbReference type="EMBL" id="VICH01000014">
    <property type="protein sequence ID" value="TQV65856.1"/>
    <property type="molecule type" value="Genomic_DNA"/>
</dbReference>
<dbReference type="NCBIfam" id="TIGR00275">
    <property type="entry name" value="aminoacetone oxidase family FAD-binding enzyme"/>
    <property type="match status" value="1"/>
</dbReference>
<evidence type="ECO:0000256" key="1">
    <source>
        <dbReference type="ARBA" id="ARBA00001974"/>
    </source>
</evidence>
<keyword evidence="2" id="KW-0285">Flavoprotein</keyword>
<sequence length="391" mass="41413">MKTALVIGAGPAGLMAAEELARAGLSVIVADAKPSPARKFLMAGKSGLNLTKSEPISAFLSHICGSDSLRDIVASFGPEAVQDWARELGQAVFTGSSGRVFPKVMKASPLLRNWLARLDQAGVQLRRNWRLVGMGDGAMQFQTPEGPQTLHPDVTVLALGGASWARLGSDGKWVSILTENGVSCAPFLPANMGFVVAWSSHMERHFGHPVKSVRVTAGDQSVQGEFVISSRGIEGSAIYAVSRAMRDGASLVLDLLPGRNLDDITARLSRHRGKASLTNHLRKTLKLDPVKLALMQEFSRPLPQDPAELAALIKALPISHQGPRPMDEAISTAGGLPFEALDDGLMIKALPGVFACGEMLDWEAPTGGYLITTCLATGRHAGRAAAAYALA</sequence>
<evidence type="ECO:0000313" key="7">
    <source>
        <dbReference type="Proteomes" id="UP000315816"/>
    </source>
</evidence>
<dbReference type="Gene3D" id="1.10.8.260">
    <property type="entry name" value="HI0933 insert domain-like"/>
    <property type="match status" value="1"/>
</dbReference>
<dbReference type="SUPFAM" id="SSF51905">
    <property type="entry name" value="FAD/NAD(P)-binding domain"/>
    <property type="match status" value="1"/>
</dbReference>
<dbReference type="InterPro" id="IPR023166">
    <property type="entry name" value="BaiN-like_dom_sf"/>
</dbReference>
<dbReference type="SUPFAM" id="SSF160996">
    <property type="entry name" value="HI0933 insert domain-like"/>
    <property type="match status" value="1"/>
</dbReference>
<dbReference type="InterPro" id="IPR036188">
    <property type="entry name" value="FAD/NAD-bd_sf"/>
</dbReference>
<proteinExistence type="predicted"/>
<dbReference type="InterPro" id="IPR022460">
    <property type="entry name" value="Flavoprotein_PP4765"/>
</dbReference>
<dbReference type="Gene3D" id="2.40.30.10">
    <property type="entry name" value="Translation factors"/>
    <property type="match status" value="1"/>
</dbReference>